<name>A0A0A9CI55_ARUDO</name>
<reference evidence="1" key="2">
    <citation type="journal article" date="2015" name="Data Brief">
        <title>Shoot transcriptome of the giant reed, Arundo donax.</title>
        <authorList>
            <person name="Barrero R.A."/>
            <person name="Guerrero F.D."/>
            <person name="Moolhuijzen P."/>
            <person name="Goolsby J.A."/>
            <person name="Tidwell J."/>
            <person name="Bellgard S.E."/>
            <person name="Bellgard M.I."/>
        </authorList>
    </citation>
    <scope>NUCLEOTIDE SEQUENCE</scope>
    <source>
        <tissue evidence="1">Shoot tissue taken approximately 20 cm above the soil surface</tissue>
    </source>
</reference>
<dbReference type="EMBL" id="GBRH01226693">
    <property type="protein sequence ID" value="JAD71202.1"/>
    <property type="molecule type" value="Transcribed_RNA"/>
</dbReference>
<evidence type="ECO:0000313" key="1">
    <source>
        <dbReference type="EMBL" id="JAD71202.1"/>
    </source>
</evidence>
<dbReference type="AlphaFoldDB" id="A0A0A9CI55"/>
<sequence>MLSMFHCFDSNLQLGVFYLCANDSVWVIRS</sequence>
<organism evidence="1">
    <name type="scientific">Arundo donax</name>
    <name type="common">Giant reed</name>
    <name type="synonym">Donax arundinaceus</name>
    <dbReference type="NCBI Taxonomy" id="35708"/>
    <lineage>
        <taxon>Eukaryota</taxon>
        <taxon>Viridiplantae</taxon>
        <taxon>Streptophyta</taxon>
        <taxon>Embryophyta</taxon>
        <taxon>Tracheophyta</taxon>
        <taxon>Spermatophyta</taxon>
        <taxon>Magnoliopsida</taxon>
        <taxon>Liliopsida</taxon>
        <taxon>Poales</taxon>
        <taxon>Poaceae</taxon>
        <taxon>PACMAD clade</taxon>
        <taxon>Arundinoideae</taxon>
        <taxon>Arundineae</taxon>
        <taxon>Arundo</taxon>
    </lineage>
</organism>
<reference evidence="1" key="1">
    <citation type="submission" date="2014-09" db="EMBL/GenBank/DDBJ databases">
        <authorList>
            <person name="Magalhaes I.L.F."/>
            <person name="Oliveira U."/>
            <person name="Santos F.R."/>
            <person name="Vidigal T.H.D.A."/>
            <person name="Brescovit A.D."/>
            <person name="Santos A.J."/>
        </authorList>
    </citation>
    <scope>NUCLEOTIDE SEQUENCE</scope>
    <source>
        <tissue evidence="1">Shoot tissue taken approximately 20 cm above the soil surface</tissue>
    </source>
</reference>
<accession>A0A0A9CI55</accession>
<proteinExistence type="predicted"/>
<protein>
    <submittedName>
        <fullName evidence="1">Uncharacterized protein</fullName>
    </submittedName>
</protein>